<dbReference type="InterPro" id="IPR035699">
    <property type="entry name" value="AAA_6"/>
</dbReference>
<dbReference type="Pfam" id="PF08393">
    <property type="entry name" value="DHC_N2"/>
    <property type="match status" value="1"/>
</dbReference>
<feature type="coiled-coil region" evidence="15">
    <location>
        <begin position="3134"/>
        <end position="3196"/>
    </location>
</feature>
<dbReference type="InterPro" id="IPR035706">
    <property type="entry name" value="AAA_9"/>
</dbReference>
<evidence type="ECO:0000313" key="18">
    <source>
        <dbReference type="EMBL" id="PRP79236.1"/>
    </source>
</evidence>
<comment type="caution">
    <text evidence="18">The sequence shown here is derived from an EMBL/GenBank/DDBJ whole genome shotgun (WGS) entry which is preliminary data.</text>
</comment>
<dbReference type="InterPro" id="IPR026983">
    <property type="entry name" value="DHC"/>
</dbReference>
<dbReference type="FunFam" id="3.10.490.20:FF:000004">
    <property type="entry name" value="Cytoplasmic dynein heavy chain 2"/>
    <property type="match status" value="1"/>
</dbReference>
<dbReference type="FunFam" id="1.20.140.100:FF:000002">
    <property type="entry name" value="Cytoplasmic dynein heavy chain 1"/>
    <property type="match status" value="1"/>
</dbReference>
<dbReference type="GO" id="GO:0005858">
    <property type="term" value="C:axonemal dynein complex"/>
    <property type="evidence" value="ECO:0007669"/>
    <property type="project" value="TreeGrafter"/>
</dbReference>
<dbReference type="FunFam" id="1.10.8.1220:FF:000002">
    <property type="entry name" value="cytoplasmic dynein 1 heavy chain 1-like"/>
    <property type="match status" value="1"/>
</dbReference>
<keyword evidence="6" id="KW-0493">Microtubule</keyword>
<dbReference type="InterPro" id="IPR003593">
    <property type="entry name" value="AAA+_ATPase"/>
</dbReference>
<dbReference type="InterPro" id="IPR027417">
    <property type="entry name" value="P-loop_NTPase"/>
</dbReference>
<dbReference type="Gene3D" id="1.20.58.1120">
    <property type="match status" value="1"/>
</dbReference>
<dbReference type="Gene3D" id="1.10.8.1220">
    <property type="match status" value="1"/>
</dbReference>
<dbReference type="Pfam" id="PF12781">
    <property type="entry name" value="AAA_9"/>
    <property type="match status" value="1"/>
</dbReference>
<dbReference type="InterPro" id="IPR042228">
    <property type="entry name" value="Dynein_linker_3"/>
</dbReference>
<reference evidence="18 19" key="1">
    <citation type="journal article" date="2018" name="Genome Biol. Evol.">
        <title>Multiple Roots of Fruiting Body Formation in Amoebozoa.</title>
        <authorList>
            <person name="Hillmann F."/>
            <person name="Forbes G."/>
            <person name="Novohradska S."/>
            <person name="Ferling I."/>
            <person name="Riege K."/>
            <person name="Groth M."/>
            <person name="Westermann M."/>
            <person name="Marz M."/>
            <person name="Spaller T."/>
            <person name="Winckler T."/>
            <person name="Schaap P."/>
            <person name="Glockner G."/>
        </authorList>
    </citation>
    <scope>NUCLEOTIDE SEQUENCE [LARGE SCALE GENOMIC DNA]</scope>
    <source>
        <strain evidence="18 19">Jena</strain>
    </source>
</reference>
<comment type="similarity">
    <text evidence="2">Belongs to the dynein heavy chain family.</text>
</comment>
<dbReference type="GO" id="GO:0005524">
    <property type="term" value="F:ATP binding"/>
    <property type="evidence" value="ECO:0007669"/>
    <property type="project" value="UniProtKB-KW"/>
</dbReference>
<dbReference type="Pfam" id="PF03028">
    <property type="entry name" value="Dynein_heavy"/>
    <property type="match status" value="1"/>
</dbReference>
<dbReference type="EMBL" id="MDYQ01000191">
    <property type="protein sequence ID" value="PRP79236.1"/>
    <property type="molecule type" value="Genomic_DNA"/>
</dbReference>
<dbReference type="Pfam" id="PF12780">
    <property type="entry name" value="AAA_8"/>
    <property type="match status" value="1"/>
</dbReference>
<feature type="domain" description="AAA+ ATPase" evidence="17">
    <location>
        <begin position="2516"/>
        <end position="2666"/>
    </location>
</feature>
<dbReference type="Gene3D" id="1.10.287.2620">
    <property type="match status" value="1"/>
</dbReference>
<dbReference type="FunFam" id="1.10.287.2620:FF:000001">
    <property type="entry name" value="Cytoplasmic dynein heavy chain 1"/>
    <property type="match status" value="1"/>
</dbReference>
<dbReference type="Gene3D" id="3.20.180.20">
    <property type="entry name" value="Dynein heavy chain, N-terminal domain 2"/>
    <property type="match status" value="1"/>
</dbReference>
<dbReference type="GO" id="GO:0005874">
    <property type="term" value="C:microtubule"/>
    <property type="evidence" value="ECO:0007669"/>
    <property type="project" value="UniProtKB-KW"/>
</dbReference>
<dbReference type="CDD" id="cd00009">
    <property type="entry name" value="AAA"/>
    <property type="match status" value="1"/>
</dbReference>
<feature type="coiled-coil region" evidence="15">
    <location>
        <begin position="3335"/>
        <end position="3383"/>
    </location>
</feature>
<evidence type="ECO:0000256" key="5">
    <source>
        <dbReference type="ARBA" id="ARBA00022490"/>
    </source>
</evidence>
<dbReference type="InterPro" id="IPR043157">
    <property type="entry name" value="Dynein_AAA1S"/>
</dbReference>
<dbReference type="InterPro" id="IPR041466">
    <property type="entry name" value="Dynein_AAA5_ext"/>
</dbReference>
<dbReference type="FunFam" id="3.40.50.300:FF:000517">
    <property type="entry name" value="Cytoplasmic dynein heavy chain 1"/>
    <property type="match status" value="1"/>
</dbReference>
<dbReference type="FunFam" id="3.40.50.300:FF:000373">
    <property type="entry name" value="Cytoplasmic dynein heavy chain 2"/>
    <property type="match status" value="1"/>
</dbReference>
<organism evidence="18 19">
    <name type="scientific">Planoprotostelium fungivorum</name>
    <dbReference type="NCBI Taxonomy" id="1890364"/>
    <lineage>
        <taxon>Eukaryota</taxon>
        <taxon>Amoebozoa</taxon>
        <taxon>Evosea</taxon>
        <taxon>Variosea</taxon>
        <taxon>Cavosteliida</taxon>
        <taxon>Cavosteliaceae</taxon>
        <taxon>Planoprotostelium</taxon>
    </lineage>
</organism>
<dbReference type="Gene3D" id="1.10.8.710">
    <property type="match status" value="1"/>
</dbReference>
<dbReference type="GO" id="GO:0007018">
    <property type="term" value="P:microtubule-based movement"/>
    <property type="evidence" value="ECO:0007669"/>
    <property type="project" value="InterPro"/>
</dbReference>
<evidence type="ECO:0000256" key="1">
    <source>
        <dbReference type="ARBA" id="ARBA00004245"/>
    </source>
</evidence>
<evidence type="ECO:0000256" key="10">
    <source>
        <dbReference type="ARBA" id="ARBA00023017"/>
    </source>
</evidence>
<dbReference type="InterPro" id="IPR041658">
    <property type="entry name" value="AAA_lid_11"/>
</dbReference>
<dbReference type="Pfam" id="PF12775">
    <property type="entry name" value="AAA_7"/>
    <property type="match status" value="1"/>
</dbReference>
<keyword evidence="5" id="KW-0963">Cytoplasm</keyword>
<dbReference type="FunFam" id="1.20.1270.280:FF:000004">
    <property type="entry name" value="Cytoplasmic dynein heavy chain 2"/>
    <property type="match status" value="1"/>
</dbReference>
<dbReference type="FunFam" id="1.20.920.20:FF:000002">
    <property type="entry name" value="Cytoplasmic dynein 1 heavy chain"/>
    <property type="match status" value="1"/>
</dbReference>
<dbReference type="InterPro" id="IPR013602">
    <property type="entry name" value="Dynein_heavy_linker"/>
</dbReference>
<dbReference type="FunFam" id="1.20.58.1120:FF:000013">
    <property type="entry name" value="Dynein heavy chain-like protein"/>
    <property type="match status" value="1"/>
</dbReference>
<accession>A0A2P6N5J6</accession>
<dbReference type="Gene3D" id="1.20.1270.280">
    <property type="match status" value="1"/>
</dbReference>
<sequence length="4580" mass="524315">MEGEEDVGEVTRREDVVLLEVSILRQYLERVCPPLLDADTPKVQSEIATLLASTNSNTLLSRFISDPQSPVLLLQKTSKEGEEAQFQLFLEVVYSGQQASGVAFLKKASEGLLETGKSVGSQLQILNLGDATPYESMYNYLHNGLAPFFRSFVKRSQQSMDQNAGGSMGAVSQKMSELELSLYNCKQNIQIDNVTLHFHPQIINAARAAETAGRTLRPEDLGDLKSEDFLNSLQSGVNIWIRDIQKVTKLERIDKASTSGDTMQEIKFWLELDSELKRIDEQLKTPEAEITLNILKQAKRFITTAAFDTDTIGLKKSMEKVNSYRNLIKDFPMNELLTATEIDKLPGAILQIFSHLKRSSKSSGYPIPRYLRLLESVSRDLSSKMLSILQRKRLLALDYDTFENITNDCRRVFKEWDEQFDQFREAFRDLAKKRNQEKIPLRLTVDNKALQDRINSIVKLRKQHTELRAVVTRILSNHGELDAIKEIDEAYQEIIDKEVLNLSKEGGELWENLLKRYDSRIDRVESHITSILRDKLATAKNAGEMFRVFSKFNALFVRPRIKGAIQEYQAQLIQRVKLDIATLHERFKMKYNNSEAYTMSHLRDLPPVSGAIIWARQLENQLNTYIQRVEDVLGKQWELDVEGRKLKEDGDSFRRKLNTDLIFEQWVKDTESRTFEVSGRLLGIERKGAKFHLDINFDSQIITLFKEVRNLQWLGFRVPFSIIMISSGAKQVYPFAVSIKEAIRTYSQTCAKITPHFSSLIASYKKEVQNLIAEGFKLKWKSMSKLDPYVKKLSDSVTILRDKVEDVSVKMESIDIELKQLKECPLKNEIFKGIIDRIQNTIDQLNLGNYSNLSTWVDDLDYRVEEHLTDRLKDLIEGWTGLFEQSEKVEAGDRRKMSRKLSMSASSQARPTIPAPISGDGPRLKTSQHEIVIRNQVMFLDPPLEEARVNWIGQLHEWLGIITNLSRIQSSRYDEGLSHKKDTTTERTFLELIPKLPKGMLQKAYGIIETKLEEVQKYVNIWLQYQALWDMEANTVYNKLGNNLVKWQQLLGEIKKARTTFDNSDTQKIFGPIVIDYAQVQASVNNKYDYWHKDFISNFGIKLNDSMKNFNASILKAREELEKLSVDSVTAQEAVYFIIQIQDLKRNVRQWENDIKCFQSGEQLLTRQRFQFPSDWLHFEMIEGEWGAFNEILHRKSDSLGSQIPALQKKIMEEEKIVDGKMRELSNEWSTSKPLGGNIKYQTALETLKIFQGRVERLKIDLDRVHKAKEALDLPQGISENPLVPIEEEITDLQSVWNELAVTWKAIDALKETPWTAIVPRKIRHTLEELLNNLKNVPNRMRQYSAFTHLQNVIKVYLKYNTIVMDLKSEALRERHWKELRRRLNASWIYHELTLGNIWDSDLSKHEDIFKEVILMAQGELALEEFLKQVREFWQGFELDLVPYQNKCRLIRGWDDLFNKLGEHSSSLTAMKSSPYYKVFEEEASSWDEKLNRIRDTFDVWIDVQRRWVYLEGIFSGSSDINSLLPTESARFKSINTEFINLMKKVSKSQLILEVINIEGLQRSLDRLSDLLAKIQKALGEYLERQRAAFPRFYFVGDEDLLEIIGNSKDIVKIQKHLKKMFAGLHSLQLADEDKTIVGMNSKEGEAVPFVAPISLKDNPKINEWLTSVEQQMKLSLARTLDVCYNELKDINATDKQAYLDWVDRHPTQLTGLAAQILWSSSIETSFTENTSLDSSLQQIEGTVNILADNIMSDLPPIRRKKYEHLITELVHQRDVTRKLIANQVKSTRDFAWLYEMRFYWDAKNANPLEKLTIEVANAKFFYGFEYLGVGERLVTTPLTDRCYLTLTQALEARLGGNPFGPAGTGKTETVKALGSQLGRFVLVFCCDENFDFQAMIRIFIGLCQCGAWGCFDEFNRLEERILSAVSQQIQIIQLALKEKAERVELIGKQVNINQDTGIFVTMNPGYAGRSNLPDNLKQLFRGIAMITPDRELIAQVMLYSQGFRTAERLAAKIVPLFKLCSEQLSAQPHYDFGLRALKAVLVSAGSMKRKLITEERPQGMGEQEYEQDVLLKSICETIIPKLVAEDIPLLHSLLSDVFPGTKYVSLQGAQLRQKISEVSQKYHLVERESWIEKLFQLYQIQILCHGVMMVGPSGSGKSLAWKVLLEALERVEGVEGVSYVIDPKSISKEELFGTLDPTTREWTDGLFTHIMRRIIDNVRGESSKRHWIIFDGDVDPEWVENLNSLLDDNKLLTLPNGERLALPSNVRVMFEVQDLKYATLATVSRCGMIWFSEETVATEMILEHYLSNLAAEPFDELEREALKTATANATETSPGLQVQRQCAAIVRPMFVPEDGSEGLVTKTMENASTRIHIMDVTRLRLLTSMFSLLNKGISNIIAYNQLHSEFPMNESTMQRYITNRVIYSIVWGFGGSLALAERENYATWVSQNVQTPMPDTSTFNLLEYGVELESGEWSLWKNKVPAVEIETHKVSSPDVVIPTVDTVRHEDVIHSWLAEHRPLLLCGPPGSGKTMTLFSTLSAFPDYDLVSLNFSSATTPALILKTFDHHCEYKKTPKGVILRPNQVGKWLVVFCDEINLPAADHYGTQRVITFLRQLTEQGGFWRASDHTWITLERIQFVGACNPPTDAGRVQLSHRFLRHAPLLLVDFPSASSLVQIYGTFCRALLKLTPNLGAYAEPLTEAMVEFYTRSQKRFTPDMHAHYIYSPRELSRWVRAMHEALKPIEGCTLDLMIRLWVHEGLRLFQDRLVEKEEQEWTDQTIDQVALKHFPNLQSDTLKRPILFSNWLTKEYTNVGRNELRDYVKARLKVFYEEELDVPLVLFNEVLDHILRIDRVFRQPQGHALLIGVSGGGKTVLSRFVAWMNGLSIFTIKVNNRYSAEDFDEDLRHVMRRSGCKDEKICFIFDESNVLESSFLERMNTLLASGEVPGLFEGDEYTTLIHQCKEAVVRNGTIIDSEEELYRWFTSQVRRNLHVVFTMNPASPEFHNRAATSPALFNRCVLDWFGEWSNQALFQVGNDFTRNLDLDDTAFTQPEVWPEALDLPLPENYRDSVISSLVFVHKSVGEANKQLLKQGKHNYLTPRHYLDFISHFVHLIGEKRDELEEQQLHLNIGLQKLYDTEKQVKELQQSLATKNKELEAKNNLANEKLKQMVEDQQIAEQKKKDSTQLQTELDAQNKEIQVRKKKAYEDLEKVEPAIEEAKEAVGGIKRQHLDEIKTLQKPPPPVQLAMEAVCYMLHGKQLDWAQIRRSIVEAGFIPSIVNFDSKNITDKMRVHINKTYMNDPKFTYDNVNRASKACGPLVKWVTAQMIYSEILDRVKPLRDEIGQLEGDANKLEEQQTSLQNTIQELEKAISGYKDEYAVLIRDAQMIKDELSRVREKVDRSISLLSKLSSESGRWETQRQTFQSNMATIIGDVLLSSAFLAYIGFFDQNLRSQLMNRWMNHLKTVNVVYKQELSVVEYLSSPDERLTWIANSLPADDLCMENAIMLQRFNRYPLVIDPSGQAAEFLINQYRDKKVTKTSFLDSSFMKNLESALRFGTPLVVNDVESIDPVLNPVLNKEIHKKGGRVLIKLGDQEVDFSPSFVIFLVTRDPSSHFTPDLCSRVTFVNFTVTPGSLQSQCTYQVLKTESPDVYAKQQSLIKAQGEFKVKLRNLEKSLLKALNEASGNILDDDKIIGTLETLKSEAAEIMAKVQETDVIMDEISRVSASYNSIGSACSRIYFAVDQLDQIHFLYRFSLKFFLDIFHGVLHHNPNLANVKEPQERLAVIQNDLFQTVFRRVTRGLLHQDHVPFALRLAQIYLKDTAQEPPADEIEFLLTGGDAIVTRNDSNVDPSVRMSALQLSLVREMSVTMEAFKQISNHVNSHVEEWNAFLSSPTAENIVPTCWEDDAKVQLNGEAAAQRNSYRRLLVLKSFRPDRVTAGASLFVGDIFGREMLQTAELDLSHIVEKETTCDEPLFMCSMPGFDASIKVDNLAAKMKKTYKALAMGSDEGFELAEKTIAAAAKGGSWVLLKNVHLAPSWLLQLEKKLHNLTPHANFRLFMTSEIHPKLPANLLRMSQVFVFEPPPGVKANLQHTLSAIPAQRMDRAPVERSRLYFLEAWFHAVIQERLRYSPLGWSKMFEFNESDQRVALDTIDYWIDQAAQGKSNLAPERIPWVALRTLLGQTVYGGRIDNDFDQRLLESFLLQLFTERSFDPNFPLYQGQDAMVIPDGKNKSDFSNWVDQLPDIESPVWLGLPENAEVLLLTRQGQDILRKLQRLQTIVQEEETGDISDEKSTTEGGEAKRPAWAKALRATLSNWKKQLPEKLKLMERTAESVKDPLFRFFERETEKGVKLLSKVHRDIDDLSQICEGQLKPTNYTRELISNITKGVLPKSWKEYSIPSTISLNAWILDLSKRIKQLSTVGSQKGGNYIRGGIWIGGLFHPEAFITATRQAAAQGHGWSVENLTLTVEVVQSGSDEVSADGFLAKDLLLESAAFSHEKGCLVFTEQTGTRVPYSLFKWKNMDGRKQQKSKEELMMPVYLNENRAEFIFSVPMKVHDGENERSALGWAQRSPAIIAWSLQ</sequence>
<gene>
    <name evidence="18" type="ORF">PROFUN_13029</name>
</gene>
<evidence type="ECO:0000259" key="17">
    <source>
        <dbReference type="SMART" id="SM00382"/>
    </source>
</evidence>
<dbReference type="Pfam" id="PF12774">
    <property type="entry name" value="AAA_6"/>
    <property type="match status" value="1"/>
</dbReference>
<evidence type="ECO:0000256" key="6">
    <source>
        <dbReference type="ARBA" id="ARBA00022701"/>
    </source>
</evidence>
<keyword evidence="8" id="KW-0547">Nucleotide-binding</keyword>
<dbReference type="FunFam" id="3.40.50.300:FF:000122">
    <property type="entry name" value="Cytoplasmic dynein 1 heavy chain"/>
    <property type="match status" value="1"/>
</dbReference>
<dbReference type="SUPFAM" id="SSF52540">
    <property type="entry name" value="P-loop containing nucleoside triphosphate hydrolases"/>
    <property type="match status" value="4"/>
</dbReference>
<evidence type="ECO:0000256" key="7">
    <source>
        <dbReference type="ARBA" id="ARBA00022737"/>
    </source>
</evidence>
<evidence type="ECO:0000256" key="15">
    <source>
        <dbReference type="SAM" id="Coils"/>
    </source>
</evidence>
<feature type="domain" description="AAA+ ATPase" evidence="17">
    <location>
        <begin position="2144"/>
        <end position="2295"/>
    </location>
</feature>
<feature type="domain" description="AAA+ ATPase" evidence="17">
    <location>
        <begin position="1856"/>
        <end position="1999"/>
    </location>
</feature>
<evidence type="ECO:0000256" key="3">
    <source>
        <dbReference type="ARBA" id="ARBA00011655"/>
    </source>
</evidence>
<dbReference type="Gene3D" id="1.20.140.100">
    <property type="entry name" value="Dynein heavy chain, N-terminal domain 2"/>
    <property type="match status" value="1"/>
</dbReference>
<dbReference type="InterPro" id="IPR024317">
    <property type="entry name" value="Dynein_heavy_chain_D4_dom"/>
</dbReference>
<evidence type="ECO:0000256" key="12">
    <source>
        <dbReference type="ARBA" id="ARBA00023175"/>
    </source>
</evidence>
<feature type="domain" description="AAA+ ATPase" evidence="17">
    <location>
        <begin position="2857"/>
        <end position="3023"/>
    </location>
</feature>
<dbReference type="FunFam" id="3.40.50.300:FF:000071">
    <property type="entry name" value="Cytoplasmic dynein heavy chain 1"/>
    <property type="match status" value="1"/>
</dbReference>
<dbReference type="FunCoup" id="A0A2P6N5J6">
    <property type="interactions" value="641"/>
</dbReference>
<dbReference type="GO" id="GO:0045505">
    <property type="term" value="F:dynein intermediate chain binding"/>
    <property type="evidence" value="ECO:0007669"/>
    <property type="project" value="InterPro"/>
</dbReference>
<dbReference type="InterPro" id="IPR024743">
    <property type="entry name" value="Dynein_HC_stalk"/>
</dbReference>
<dbReference type="Gene3D" id="1.10.8.720">
    <property type="entry name" value="Region D6 of dynein motor"/>
    <property type="match status" value="1"/>
</dbReference>
<dbReference type="InterPro" id="IPR013594">
    <property type="entry name" value="Dynein_heavy_tail"/>
</dbReference>
<keyword evidence="13" id="KW-0206">Cytoskeleton</keyword>
<name>A0A2P6N5J6_9EUKA</name>
<proteinExistence type="inferred from homology"/>
<dbReference type="GO" id="GO:0051959">
    <property type="term" value="F:dynein light intermediate chain binding"/>
    <property type="evidence" value="ECO:0007669"/>
    <property type="project" value="InterPro"/>
</dbReference>
<evidence type="ECO:0000256" key="11">
    <source>
        <dbReference type="ARBA" id="ARBA00023054"/>
    </source>
</evidence>
<dbReference type="InterPro" id="IPR054354">
    <property type="entry name" value="DYNC2H1-like_lid"/>
</dbReference>
<dbReference type="Pfam" id="PF08385">
    <property type="entry name" value="DHC_N1"/>
    <property type="match status" value="1"/>
</dbReference>
<evidence type="ECO:0000256" key="9">
    <source>
        <dbReference type="ARBA" id="ARBA00022840"/>
    </source>
</evidence>
<evidence type="ECO:0000256" key="4">
    <source>
        <dbReference type="ARBA" id="ARBA00022197"/>
    </source>
</evidence>
<dbReference type="Pfam" id="PF22597">
    <property type="entry name" value="DYN_lid"/>
    <property type="match status" value="1"/>
</dbReference>
<keyword evidence="9" id="KW-0067">ATP-binding</keyword>
<comment type="subunit">
    <text evidence="3">Consists of at least two heavy chains and a number of intermediate and light chains.</text>
</comment>
<dbReference type="InParanoid" id="A0A2P6N5J6"/>
<dbReference type="InterPro" id="IPR042219">
    <property type="entry name" value="AAA_lid_11_sf"/>
</dbReference>
<dbReference type="FunFam" id="1.10.8.710:FF:000005">
    <property type="entry name" value="Cytoplasmic dynein heavy chain 1"/>
    <property type="match status" value="1"/>
</dbReference>
<dbReference type="InterPro" id="IPR004273">
    <property type="entry name" value="Dynein_heavy_D6_P-loop"/>
</dbReference>
<dbReference type="Pfam" id="PF17852">
    <property type="entry name" value="Dynein_AAA_lid"/>
    <property type="match status" value="1"/>
</dbReference>
<keyword evidence="10" id="KW-0243">Dynein</keyword>
<dbReference type="Pfam" id="PF12777">
    <property type="entry name" value="MT"/>
    <property type="match status" value="1"/>
</dbReference>
<dbReference type="Pfam" id="PF18198">
    <property type="entry name" value="AAA_lid_11"/>
    <property type="match status" value="1"/>
</dbReference>
<dbReference type="PANTHER" id="PTHR46532">
    <property type="entry name" value="MALE FERTILITY FACTOR KL5"/>
    <property type="match status" value="1"/>
</dbReference>
<feature type="coiled-coil region" evidence="15">
    <location>
        <begin position="1107"/>
        <end position="1161"/>
    </location>
</feature>
<dbReference type="Gene3D" id="1.10.472.130">
    <property type="match status" value="1"/>
</dbReference>
<dbReference type="InterPro" id="IPR043160">
    <property type="entry name" value="Dynein_C_barrel"/>
</dbReference>
<dbReference type="InterPro" id="IPR042222">
    <property type="entry name" value="Dynein_2_N"/>
</dbReference>
<feature type="coiled-coil region" evidence="15">
    <location>
        <begin position="1558"/>
        <end position="1585"/>
    </location>
</feature>
<dbReference type="FunFam" id="1.20.920.30:FF:000001">
    <property type="entry name" value="Cytoplasmic dynein heavy chain 1"/>
    <property type="match status" value="1"/>
</dbReference>
<dbReference type="PANTHER" id="PTHR46532:SF4">
    <property type="entry name" value="AAA+ ATPASE DOMAIN-CONTAINING PROTEIN"/>
    <property type="match status" value="1"/>
</dbReference>
<dbReference type="Gene3D" id="3.10.490.20">
    <property type="match status" value="1"/>
</dbReference>
<dbReference type="OrthoDB" id="14187at2759"/>
<dbReference type="STRING" id="1890364.A0A2P6N5J6"/>
<dbReference type="Proteomes" id="UP000241769">
    <property type="component" value="Unassembled WGS sequence"/>
</dbReference>
<evidence type="ECO:0000256" key="14">
    <source>
        <dbReference type="ARBA" id="ARBA00033439"/>
    </source>
</evidence>
<dbReference type="GO" id="GO:0008569">
    <property type="term" value="F:minus-end-directed microtubule motor activity"/>
    <property type="evidence" value="ECO:0007669"/>
    <property type="project" value="InterPro"/>
</dbReference>
<keyword evidence="12" id="KW-0505">Motor protein</keyword>
<dbReference type="Gene3D" id="1.20.920.20">
    <property type="match status" value="2"/>
</dbReference>
<dbReference type="SUPFAM" id="SSF57997">
    <property type="entry name" value="Tropomyosin"/>
    <property type="match status" value="1"/>
</dbReference>
<dbReference type="Pfam" id="PF18199">
    <property type="entry name" value="Dynein_C"/>
    <property type="match status" value="1"/>
</dbReference>
<dbReference type="Gene3D" id="3.40.50.300">
    <property type="entry name" value="P-loop containing nucleotide triphosphate hydrolases"/>
    <property type="match status" value="5"/>
</dbReference>
<evidence type="ECO:0000313" key="19">
    <source>
        <dbReference type="Proteomes" id="UP000241769"/>
    </source>
</evidence>
<keyword evidence="19" id="KW-1185">Reference proteome</keyword>
<evidence type="ECO:0000256" key="2">
    <source>
        <dbReference type="ARBA" id="ARBA00008887"/>
    </source>
</evidence>
<protein>
    <recommendedName>
        <fullName evidence="4">Dynein heavy chain, cytoplasmic</fullName>
    </recommendedName>
    <alternativeName>
        <fullName evidence="14">Dynein heavy chain, cytosolic</fullName>
    </alternativeName>
</protein>
<dbReference type="FunFam" id="1.10.8.720:FF:000003">
    <property type="entry name" value="Cytoplasmic dynein heavy chain 2"/>
    <property type="match status" value="1"/>
</dbReference>
<feature type="region of interest" description="Disordered" evidence="16">
    <location>
        <begin position="903"/>
        <end position="924"/>
    </location>
</feature>
<keyword evidence="7" id="KW-0677">Repeat</keyword>
<dbReference type="InterPro" id="IPR041228">
    <property type="entry name" value="Dynein_C"/>
</dbReference>
<evidence type="ECO:0000256" key="13">
    <source>
        <dbReference type="ARBA" id="ARBA00023212"/>
    </source>
</evidence>
<dbReference type="Gene3D" id="1.20.920.30">
    <property type="match status" value="1"/>
</dbReference>
<dbReference type="FunFam" id="3.20.180.20:FF:000002">
    <property type="entry name" value="Cytoplasmic dynein heavy chain 1"/>
    <property type="match status" value="1"/>
</dbReference>
<comment type="subcellular location">
    <subcellularLocation>
        <location evidence="1">Cytoplasm</location>
        <location evidence="1">Cytoskeleton</location>
    </subcellularLocation>
</comment>
<dbReference type="Gene3D" id="6.10.140.1060">
    <property type="match status" value="1"/>
</dbReference>
<evidence type="ECO:0000256" key="16">
    <source>
        <dbReference type="SAM" id="MobiDB-lite"/>
    </source>
</evidence>
<keyword evidence="11 15" id="KW-0175">Coiled coil</keyword>
<evidence type="ECO:0000256" key="8">
    <source>
        <dbReference type="ARBA" id="ARBA00022741"/>
    </source>
</evidence>
<dbReference type="SMART" id="SM00382">
    <property type="entry name" value="AAA"/>
    <property type="match status" value="4"/>
</dbReference>